<accession>A0A520MTY8</accession>
<sequence>MSNIEEQNLTEFLLEVKAKMANITLSENEAINEITSYILSNTGKFIRSKIIFLYGSEIGVKKPKLIELASAAELIHLSTLVHDDIIDEADIRRNKPTVVNKWGIKKAILYGDFLYTKTFQALNSLENIAISNELIKCAENLIDGEFNQIEIRNNNTVCIEQYYDVIEKKTAVLFSGILKCIGIEKKLDTHDLELLKQLGLSFGRAFQINDDLSDFNTSEITGKAEFKDLSEGKLTLPVILLFEDSNSNQQDQIFSLIQSGEYETIKKKIIDSDCFKKARIEREKAISNCIEYTERFIKLDKLDNLRVFLKETLVA</sequence>
<evidence type="ECO:0000256" key="2">
    <source>
        <dbReference type="ARBA" id="ARBA00006706"/>
    </source>
</evidence>
<dbReference type="PANTHER" id="PTHR12001">
    <property type="entry name" value="GERANYLGERANYL PYROPHOSPHATE SYNTHASE"/>
    <property type="match status" value="1"/>
</dbReference>
<dbReference type="Gene3D" id="1.10.600.10">
    <property type="entry name" value="Farnesyl Diphosphate Synthase"/>
    <property type="match status" value="1"/>
</dbReference>
<keyword evidence="5" id="KW-0460">Magnesium</keyword>
<evidence type="ECO:0000313" key="7">
    <source>
        <dbReference type="EMBL" id="RZO24692.1"/>
    </source>
</evidence>
<evidence type="ECO:0000256" key="1">
    <source>
        <dbReference type="ARBA" id="ARBA00001946"/>
    </source>
</evidence>
<dbReference type="GO" id="GO:0004659">
    <property type="term" value="F:prenyltransferase activity"/>
    <property type="evidence" value="ECO:0007669"/>
    <property type="project" value="InterPro"/>
</dbReference>
<organism evidence="7 8">
    <name type="scientific">SAR86 cluster bacterium</name>
    <dbReference type="NCBI Taxonomy" id="2030880"/>
    <lineage>
        <taxon>Bacteria</taxon>
        <taxon>Pseudomonadati</taxon>
        <taxon>Pseudomonadota</taxon>
        <taxon>Gammaproteobacteria</taxon>
        <taxon>SAR86 cluster</taxon>
    </lineage>
</organism>
<evidence type="ECO:0000256" key="3">
    <source>
        <dbReference type="ARBA" id="ARBA00022679"/>
    </source>
</evidence>
<comment type="caution">
    <text evidence="7">The sequence shown here is derived from an EMBL/GenBank/DDBJ whole genome shotgun (WGS) entry which is preliminary data.</text>
</comment>
<dbReference type="InterPro" id="IPR000092">
    <property type="entry name" value="Polyprenyl_synt"/>
</dbReference>
<dbReference type="PROSITE" id="PS00444">
    <property type="entry name" value="POLYPRENYL_SYNTHASE_2"/>
    <property type="match status" value="1"/>
</dbReference>
<dbReference type="EMBL" id="SHBL01000004">
    <property type="protein sequence ID" value="RZO24692.1"/>
    <property type="molecule type" value="Genomic_DNA"/>
</dbReference>
<gene>
    <name evidence="7" type="ORF">EVA99_00975</name>
</gene>
<keyword evidence="3 6" id="KW-0808">Transferase</keyword>
<dbReference type="InterPro" id="IPR033749">
    <property type="entry name" value="Polyprenyl_synt_CS"/>
</dbReference>
<dbReference type="SFLD" id="SFLDS00005">
    <property type="entry name" value="Isoprenoid_Synthase_Type_I"/>
    <property type="match status" value="1"/>
</dbReference>
<dbReference type="SUPFAM" id="SSF48576">
    <property type="entry name" value="Terpenoid synthases"/>
    <property type="match status" value="1"/>
</dbReference>
<evidence type="ECO:0000313" key="8">
    <source>
        <dbReference type="Proteomes" id="UP000320146"/>
    </source>
</evidence>
<evidence type="ECO:0000256" key="4">
    <source>
        <dbReference type="ARBA" id="ARBA00022723"/>
    </source>
</evidence>
<evidence type="ECO:0000256" key="5">
    <source>
        <dbReference type="ARBA" id="ARBA00022842"/>
    </source>
</evidence>
<keyword evidence="4" id="KW-0479">Metal-binding</keyword>
<evidence type="ECO:0000256" key="6">
    <source>
        <dbReference type="RuleBase" id="RU004466"/>
    </source>
</evidence>
<reference evidence="7 8" key="1">
    <citation type="submission" date="2019-02" db="EMBL/GenBank/DDBJ databases">
        <title>Prokaryotic population dynamics and viral predation in marine succession experiment using metagenomics: the confinement effect.</title>
        <authorList>
            <person name="Haro-Moreno J.M."/>
            <person name="Rodriguez-Valera F."/>
            <person name="Lopez-Perez M."/>
        </authorList>
    </citation>
    <scope>NUCLEOTIDE SEQUENCE [LARGE SCALE GENOMIC DNA]</scope>
    <source>
        <strain evidence="7">MED-G166</strain>
    </source>
</reference>
<dbReference type="InterPro" id="IPR008949">
    <property type="entry name" value="Isoprenoid_synthase_dom_sf"/>
</dbReference>
<proteinExistence type="inferred from homology"/>
<dbReference type="AlphaFoldDB" id="A0A520MTY8"/>
<comment type="cofactor">
    <cofactor evidence="1">
        <name>Mg(2+)</name>
        <dbReference type="ChEBI" id="CHEBI:18420"/>
    </cofactor>
</comment>
<name>A0A520MTY8_9GAMM</name>
<dbReference type="GO" id="GO:0046872">
    <property type="term" value="F:metal ion binding"/>
    <property type="evidence" value="ECO:0007669"/>
    <property type="project" value="UniProtKB-KW"/>
</dbReference>
<dbReference type="PANTHER" id="PTHR12001:SF69">
    <property type="entry name" value="ALL TRANS-POLYPRENYL-DIPHOSPHATE SYNTHASE PDSS1"/>
    <property type="match status" value="1"/>
</dbReference>
<comment type="similarity">
    <text evidence="2 6">Belongs to the FPP/GGPP synthase family.</text>
</comment>
<dbReference type="Pfam" id="PF00348">
    <property type="entry name" value="polyprenyl_synt"/>
    <property type="match status" value="1"/>
</dbReference>
<protein>
    <submittedName>
        <fullName evidence="7">Polyprenyl synthetase family protein</fullName>
    </submittedName>
</protein>
<dbReference type="CDD" id="cd00685">
    <property type="entry name" value="Trans_IPPS_HT"/>
    <property type="match status" value="1"/>
</dbReference>
<dbReference type="Proteomes" id="UP000320146">
    <property type="component" value="Unassembled WGS sequence"/>
</dbReference>
<dbReference type="GO" id="GO:0008299">
    <property type="term" value="P:isoprenoid biosynthetic process"/>
    <property type="evidence" value="ECO:0007669"/>
    <property type="project" value="InterPro"/>
</dbReference>